<name>A0A140LBZ2_9FIRM</name>
<evidence type="ECO:0000256" key="7">
    <source>
        <dbReference type="ARBA" id="ARBA00023136"/>
    </source>
</evidence>
<keyword evidence="7 8" id="KW-0472">Membrane</keyword>
<feature type="transmembrane region" description="Helical" evidence="8">
    <location>
        <begin position="185"/>
        <end position="208"/>
    </location>
</feature>
<evidence type="ECO:0000313" key="9">
    <source>
        <dbReference type="EMBL" id="KXG78067.1"/>
    </source>
</evidence>
<dbReference type="PANTHER" id="PTHR13929">
    <property type="entry name" value="1,4-DIHYDROXY-2-NAPHTHOATE OCTAPRENYLTRANSFERASE"/>
    <property type="match status" value="1"/>
</dbReference>
<gene>
    <name evidence="9" type="primary">menA</name>
    <name evidence="9" type="ORF">AN618_06860</name>
</gene>
<feature type="transmembrane region" description="Helical" evidence="8">
    <location>
        <begin position="130"/>
        <end position="147"/>
    </location>
</feature>
<dbReference type="PATRIC" id="fig|520764.3.peg.712"/>
<comment type="caution">
    <text evidence="9">The sequence shown here is derived from an EMBL/GenBank/DDBJ whole genome shotgun (WGS) entry which is preliminary data.</text>
</comment>
<dbReference type="InterPro" id="IPR044878">
    <property type="entry name" value="UbiA_sf"/>
</dbReference>
<dbReference type="AlphaFoldDB" id="A0A140LBZ2"/>
<dbReference type="STRING" id="520764.AN618_06860"/>
<keyword evidence="10" id="KW-1185">Reference proteome</keyword>
<evidence type="ECO:0000256" key="3">
    <source>
        <dbReference type="ARBA" id="ARBA00022428"/>
    </source>
</evidence>
<dbReference type="PIRSF" id="PIRSF005355">
    <property type="entry name" value="UBIAD1"/>
    <property type="match status" value="1"/>
</dbReference>
<dbReference type="CDD" id="cd13962">
    <property type="entry name" value="PT_UbiA_UBIAD1"/>
    <property type="match status" value="1"/>
</dbReference>
<dbReference type="PANTHER" id="PTHR13929:SF0">
    <property type="entry name" value="UBIA PRENYLTRANSFERASE DOMAIN-CONTAINING PROTEIN 1"/>
    <property type="match status" value="1"/>
</dbReference>
<dbReference type="Gene3D" id="1.10.357.140">
    <property type="entry name" value="UbiA prenyltransferase"/>
    <property type="match status" value="1"/>
</dbReference>
<feature type="transmembrane region" description="Helical" evidence="8">
    <location>
        <begin position="21"/>
        <end position="39"/>
    </location>
</feature>
<keyword evidence="6 8" id="KW-1133">Transmembrane helix</keyword>
<protein>
    <submittedName>
        <fullName evidence="9">1,4-dihydroxy-2-naphthoate octaprenyltransferase</fullName>
        <ecNumber evidence="9">2.5.1.74</ecNumber>
    </submittedName>
</protein>
<evidence type="ECO:0000256" key="8">
    <source>
        <dbReference type="SAM" id="Phobius"/>
    </source>
</evidence>
<dbReference type="Pfam" id="PF01040">
    <property type="entry name" value="UbiA"/>
    <property type="match status" value="1"/>
</dbReference>
<dbReference type="InParanoid" id="A0A140LBZ2"/>
<organism evidence="9 10">
    <name type="scientific">Fervidicola ferrireducens</name>
    <dbReference type="NCBI Taxonomy" id="520764"/>
    <lineage>
        <taxon>Bacteria</taxon>
        <taxon>Bacillati</taxon>
        <taxon>Bacillota</taxon>
        <taxon>Clostridia</taxon>
        <taxon>Thermosediminibacterales</taxon>
        <taxon>Thermosediminibacteraceae</taxon>
        <taxon>Fervidicola</taxon>
    </lineage>
</organism>
<dbReference type="GO" id="GO:0016020">
    <property type="term" value="C:membrane"/>
    <property type="evidence" value="ECO:0007669"/>
    <property type="project" value="UniProtKB-SubCell"/>
</dbReference>
<dbReference type="UniPathway" id="UPA00079"/>
<dbReference type="FunCoup" id="A0A140LBZ2">
    <property type="interactions" value="333"/>
</dbReference>
<sequence>MLKKDWPRFWKGFWQLADPKIWIASTVPMAVGAALAYGIEGKFSLYWLFWSMIGVYLIEIGKNAINEFVDYESGVDRYVAPDKRTPFSGGKKVIVDGILSVSEVKAIAVWTMALAGLIGVYIVLYREPSVLWIGAAGFILSIIYSLPPFKLCYRGFGEITVGLTFGPLVLCGTYLVQAHRISFEAVLASLILGFLIANVLLINEFPDYEADLRGNKRNWVVRLGKKRATLLYFTLFAAAFATCPVLAYISGNPVFLLPLCAYPIAKNAVKIAKIYYNDIPNLIQANAKTVQVYQLTGLTLIIGAIFSKFLQ</sequence>
<dbReference type="EC" id="2.5.1.74" evidence="9"/>
<evidence type="ECO:0000313" key="10">
    <source>
        <dbReference type="Proteomes" id="UP000070427"/>
    </source>
</evidence>
<feature type="transmembrane region" description="Helical" evidence="8">
    <location>
        <begin position="159"/>
        <end position="179"/>
    </location>
</feature>
<dbReference type="GO" id="GO:0009234">
    <property type="term" value="P:menaquinone biosynthetic process"/>
    <property type="evidence" value="ECO:0007669"/>
    <property type="project" value="UniProtKB-UniPathway"/>
</dbReference>
<feature type="transmembrane region" description="Helical" evidence="8">
    <location>
        <begin position="292"/>
        <end position="310"/>
    </location>
</feature>
<evidence type="ECO:0000256" key="1">
    <source>
        <dbReference type="ARBA" id="ARBA00004141"/>
    </source>
</evidence>
<feature type="transmembrane region" description="Helical" evidence="8">
    <location>
        <begin position="107"/>
        <end position="124"/>
    </location>
</feature>
<reference evidence="9 10" key="1">
    <citation type="submission" date="2015-12" db="EMBL/GenBank/DDBJ databases">
        <title>Draft genome sequnece of Fervidicola ferrireducens strain Y170.</title>
        <authorList>
            <person name="Patel B.K."/>
        </authorList>
    </citation>
    <scope>NUCLEOTIDE SEQUENCE [LARGE SCALE GENOMIC DNA]</scope>
    <source>
        <strain evidence="9 10">Y170</strain>
    </source>
</reference>
<feature type="transmembrane region" description="Helical" evidence="8">
    <location>
        <begin position="229"/>
        <end position="249"/>
    </location>
</feature>
<dbReference type="InterPro" id="IPR000537">
    <property type="entry name" value="UbiA_prenyltransferase"/>
</dbReference>
<dbReference type="Proteomes" id="UP000070427">
    <property type="component" value="Unassembled WGS sequence"/>
</dbReference>
<evidence type="ECO:0000256" key="6">
    <source>
        <dbReference type="ARBA" id="ARBA00022989"/>
    </source>
</evidence>
<proteinExistence type="predicted"/>
<dbReference type="GO" id="GO:0042371">
    <property type="term" value="P:vitamin K biosynthetic process"/>
    <property type="evidence" value="ECO:0007669"/>
    <property type="project" value="TreeGrafter"/>
</dbReference>
<comment type="pathway">
    <text evidence="2">Quinol/quinone metabolism; menaquinone biosynthesis.</text>
</comment>
<keyword evidence="5 8" id="KW-0812">Transmembrane</keyword>
<dbReference type="InterPro" id="IPR026046">
    <property type="entry name" value="UBIAD1"/>
</dbReference>
<keyword evidence="4 9" id="KW-0808">Transferase</keyword>
<comment type="subcellular location">
    <subcellularLocation>
        <location evidence="1">Membrane</location>
        <topology evidence="1">Multi-pass membrane protein</topology>
    </subcellularLocation>
</comment>
<dbReference type="EMBL" id="LOED01000005">
    <property type="protein sequence ID" value="KXG78067.1"/>
    <property type="molecule type" value="Genomic_DNA"/>
</dbReference>
<evidence type="ECO:0000256" key="2">
    <source>
        <dbReference type="ARBA" id="ARBA00004863"/>
    </source>
</evidence>
<feature type="transmembrane region" description="Helical" evidence="8">
    <location>
        <begin position="45"/>
        <end position="61"/>
    </location>
</feature>
<evidence type="ECO:0000256" key="5">
    <source>
        <dbReference type="ARBA" id="ARBA00022692"/>
    </source>
</evidence>
<dbReference type="GO" id="GO:0046428">
    <property type="term" value="F:1,4-dihydroxy-2-naphthoate polyprenyltransferase activity"/>
    <property type="evidence" value="ECO:0007669"/>
    <property type="project" value="UniProtKB-EC"/>
</dbReference>
<dbReference type="RefSeq" id="WP_066352106.1">
    <property type="nucleotide sequence ID" value="NZ_LOED01000005.1"/>
</dbReference>
<dbReference type="OrthoDB" id="9767568at2"/>
<keyword evidence="3" id="KW-0474">Menaquinone biosynthesis</keyword>
<accession>A0A140LBZ2</accession>
<evidence type="ECO:0000256" key="4">
    <source>
        <dbReference type="ARBA" id="ARBA00022679"/>
    </source>
</evidence>